<feature type="domain" description="CARDB" evidence="2">
    <location>
        <begin position="43"/>
        <end position="160"/>
    </location>
</feature>
<keyword evidence="1" id="KW-0732">Signal</keyword>
<sequence>MKGNITRTFLGALALVTTVGCGAGTPEEEQQQTAVEQGLSSLPDFIVATVQGPASVQSGQSLTTTVKVCNYGSVAASTTVAVYLSQDTVITPYMGGPFPPVDQPAGNAPVTNLGPSQCVDVQVTGTAYPPPPRTPGNYYLGAVVDAGNYVPEVSETNNTRVGSVIAISL</sequence>
<gene>
    <name evidence="3" type="ORF">HG543_17435</name>
</gene>
<name>A0A848LD55_9BACT</name>
<dbReference type="PROSITE" id="PS51257">
    <property type="entry name" value="PROKAR_LIPOPROTEIN"/>
    <property type="match status" value="1"/>
</dbReference>
<evidence type="ECO:0000259" key="2">
    <source>
        <dbReference type="Pfam" id="PF07705"/>
    </source>
</evidence>
<dbReference type="Pfam" id="PF07705">
    <property type="entry name" value="CARDB"/>
    <property type="match status" value="1"/>
</dbReference>
<dbReference type="Gene3D" id="2.60.40.10">
    <property type="entry name" value="Immunoglobulins"/>
    <property type="match status" value="1"/>
</dbReference>
<organism evidence="3 4">
    <name type="scientific">Pyxidicoccus fallax</name>
    <dbReference type="NCBI Taxonomy" id="394095"/>
    <lineage>
        <taxon>Bacteria</taxon>
        <taxon>Pseudomonadati</taxon>
        <taxon>Myxococcota</taxon>
        <taxon>Myxococcia</taxon>
        <taxon>Myxococcales</taxon>
        <taxon>Cystobacterineae</taxon>
        <taxon>Myxococcaceae</taxon>
        <taxon>Pyxidicoccus</taxon>
    </lineage>
</organism>
<protein>
    <recommendedName>
        <fullName evidence="2">CARDB domain-containing protein</fullName>
    </recommendedName>
</protein>
<dbReference type="InterPro" id="IPR013783">
    <property type="entry name" value="Ig-like_fold"/>
</dbReference>
<evidence type="ECO:0000256" key="1">
    <source>
        <dbReference type="SAM" id="SignalP"/>
    </source>
</evidence>
<evidence type="ECO:0000313" key="4">
    <source>
        <dbReference type="Proteomes" id="UP000518300"/>
    </source>
</evidence>
<dbReference type="RefSeq" id="WP_169345916.1">
    <property type="nucleotide sequence ID" value="NZ_JABBJJ010000073.1"/>
</dbReference>
<reference evidence="3 4" key="1">
    <citation type="submission" date="2020-04" db="EMBL/GenBank/DDBJ databases">
        <title>Draft genome of Pyxidicoccus fallax type strain.</title>
        <authorList>
            <person name="Whitworth D.E."/>
        </authorList>
    </citation>
    <scope>NUCLEOTIDE SEQUENCE [LARGE SCALE GENOMIC DNA]</scope>
    <source>
        <strain evidence="3 4">DSM 14698</strain>
    </source>
</reference>
<dbReference type="Proteomes" id="UP000518300">
    <property type="component" value="Unassembled WGS sequence"/>
</dbReference>
<dbReference type="InterPro" id="IPR011635">
    <property type="entry name" value="CARDB"/>
</dbReference>
<dbReference type="AlphaFoldDB" id="A0A848LD55"/>
<feature type="signal peptide" evidence="1">
    <location>
        <begin position="1"/>
        <end position="23"/>
    </location>
</feature>
<comment type="caution">
    <text evidence="3">The sequence shown here is derived from an EMBL/GenBank/DDBJ whole genome shotgun (WGS) entry which is preliminary data.</text>
</comment>
<proteinExistence type="predicted"/>
<keyword evidence="4" id="KW-1185">Reference proteome</keyword>
<dbReference type="EMBL" id="JABBJJ010000073">
    <property type="protein sequence ID" value="NMO16627.1"/>
    <property type="molecule type" value="Genomic_DNA"/>
</dbReference>
<feature type="chain" id="PRO_5032372627" description="CARDB domain-containing protein" evidence="1">
    <location>
        <begin position="24"/>
        <end position="169"/>
    </location>
</feature>
<accession>A0A848LD55</accession>
<evidence type="ECO:0000313" key="3">
    <source>
        <dbReference type="EMBL" id="NMO16627.1"/>
    </source>
</evidence>